<dbReference type="Proteomes" id="UP000253606">
    <property type="component" value="Chromosome"/>
</dbReference>
<feature type="transmembrane region" description="Helical" evidence="1">
    <location>
        <begin position="9"/>
        <end position="28"/>
    </location>
</feature>
<dbReference type="Pfam" id="PF11146">
    <property type="entry name" value="DUF2905"/>
    <property type="match status" value="1"/>
</dbReference>
<name>A0A2Z5FUV9_9BACT</name>
<reference evidence="2 3" key="1">
    <citation type="journal article" date="2018" name="Front. Microbiol.">
        <title>Hydrolytic Capabilities as a Key to Environmental Success: Chitinolytic and Cellulolytic Acidobacteria From Acidic Sub-arctic Soils and Boreal Peatlands.</title>
        <authorList>
            <person name="Belova S.E."/>
            <person name="Ravin N.V."/>
            <person name="Pankratov T.A."/>
            <person name="Rakitin A.L."/>
            <person name="Ivanova A.A."/>
            <person name="Beletsky A.V."/>
            <person name="Mardanov A.V."/>
            <person name="Sinninghe Damste J.S."/>
            <person name="Dedysh S.N."/>
        </authorList>
    </citation>
    <scope>NUCLEOTIDE SEQUENCE [LARGE SCALE GENOMIC DNA]</scope>
    <source>
        <strain evidence="2 3">SBC82</strain>
    </source>
</reference>
<sequence>MKNGVSGRVLLGVVLIAAGAAVLLLGKIRLPFGRLPGDFAYRGRNFSFYFPVASSIVISIVLTLFFYLLSRFKR</sequence>
<dbReference type="PANTHER" id="PTHR36443:SF1">
    <property type="entry name" value="BSR5223 PROTEIN"/>
    <property type="match status" value="1"/>
</dbReference>
<evidence type="ECO:0008006" key="4">
    <source>
        <dbReference type="Google" id="ProtNLM"/>
    </source>
</evidence>
<evidence type="ECO:0000313" key="2">
    <source>
        <dbReference type="EMBL" id="AXC10651.1"/>
    </source>
</evidence>
<dbReference type="KEGG" id="abas:ACPOL_1303"/>
<organism evidence="2 3">
    <name type="scientific">Acidisarcina polymorpha</name>
    <dbReference type="NCBI Taxonomy" id="2211140"/>
    <lineage>
        <taxon>Bacteria</taxon>
        <taxon>Pseudomonadati</taxon>
        <taxon>Acidobacteriota</taxon>
        <taxon>Terriglobia</taxon>
        <taxon>Terriglobales</taxon>
        <taxon>Acidobacteriaceae</taxon>
        <taxon>Acidisarcina</taxon>
    </lineage>
</organism>
<evidence type="ECO:0000256" key="1">
    <source>
        <dbReference type="SAM" id="Phobius"/>
    </source>
</evidence>
<dbReference type="InterPro" id="IPR021320">
    <property type="entry name" value="DUF2905"/>
</dbReference>
<protein>
    <recommendedName>
        <fullName evidence="4">DUF2905 domain-containing protein</fullName>
    </recommendedName>
</protein>
<dbReference type="OrthoDB" id="123470at2"/>
<keyword evidence="1" id="KW-1133">Transmembrane helix</keyword>
<gene>
    <name evidence="2" type="ORF">ACPOL_1303</name>
</gene>
<keyword evidence="1" id="KW-0472">Membrane</keyword>
<keyword evidence="1" id="KW-0812">Transmembrane</keyword>
<proteinExistence type="predicted"/>
<keyword evidence="3" id="KW-1185">Reference proteome</keyword>
<evidence type="ECO:0000313" key="3">
    <source>
        <dbReference type="Proteomes" id="UP000253606"/>
    </source>
</evidence>
<feature type="transmembrane region" description="Helical" evidence="1">
    <location>
        <begin position="48"/>
        <end position="69"/>
    </location>
</feature>
<dbReference type="RefSeq" id="WP_114206247.1">
    <property type="nucleotide sequence ID" value="NZ_CP030840.1"/>
</dbReference>
<dbReference type="PANTHER" id="PTHR36443">
    <property type="entry name" value="BSR5223 PROTEIN"/>
    <property type="match status" value="1"/>
</dbReference>
<dbReference type="AlphaFoldDB" id="A0A2Z5FUV9"/>
<accession>A0A2Z5FUV9</accession>
<dbReference type="EMBL" id="CP030840">
    <property type="protein sequence ID" value="AXC10651.1"/>
    <property type="molecule type" value="Genomic_DNA"/>
</dbReference>